<name>A0ACC3AJZ7_9EURO</name>
<sequence length="431" mass="43253">MKSFVSPLNFLLAITAIFSSTTALPPGNWGNQGPGRPSASSTQVCGTRYGPRYGPVSTSRTTTTSTIKSTTLVTSTGSTTITPPASTSTIVSTTTIVTSVTASVPTSVSTSTVTSVLTQTATVDSTITNTSTATSTTSLVATTTVSAPAGFTPIASSLPGTGLKKREISVRSERGQSKRGGFAGPNPIKSGNSWSASGNISQLGRNPRQGGAPGYPNGVQCTITVYTTSVVTSTRTIQTTLTASTPTVVTTSTVSATTTSTILPGTVTSTATSTSTITSVSTSTNIVTASITVTSTVSVTTSTTTVYAACASNNVVGSYQGGGLVGWGFTTQNFNAGLSTYNADSPVDCCVLAATNSGSWFYNFYPTVPVGAGNCDIIIASTCPVPTTATVDANGATTSGHATVYYDPAATPSAFQVSGNGPCGVVQNALS</sequence>
<organism evidence="1 2">
    <name type="scientific">Neophaeococcomyces mojaviensis</name>
    <dbReference type="NCBI Taxonomy" id="3383035"/>
    <lineage>
        <taxon>Eukaryota</taxon>
        <taxon>Fungi</taxon>
        <taxon>Dikarya</taxon>
        <taxon>Ascomycota</taxon>
        <taxon>Pezizomycotina</taxon>
        <taxon>Eurotiomycetes</taxon>
        <taxon>Chaetothyriomycetidae</taxon>
        <taxon>Chaetothyriales</taxon>
        <taxon>Chaetothyriales incertae sedis</taxon>
        <taxon>Neophaeococcomyces</taxon>
    </lineage>
</organism>
<keyword evidence="2" id="KW-1185">Reference proteome</keyword>
<gene>
    <name evidence="1" type="ORF">H2198_000630</name>
</gene>
<dbReference type="Proteomes" id="UP001172386">
    <property type="component" value="Unassembled WGS sequence"/>
</dbReference>
<reference evidence="1" key="1">
    <citation type="submission" date="2022-10" db="EMBL/GenBank/DDBJ databases">
        <title>Culturing micro-colonial fungi from biological soil crusts in the Mojave desert and describing Neophaeococcomyces mojavensis, and introducing the new genera and species Taxawa tesnikishii.</title>
        <authorList>
            <person name="Kurbessoian T."/>
            <person name="Stajich J.E."/>
        </authorList>
    </citation>
    <scope>NUCLEOTIDE SEQUENCE</scope>
    <source>
        <strain evidence="1">JES_112</strain>
    </source>
</reference>
<dbReference type="EMBL" id="JAPDRQ010000006">
    <property type="protein sequence ID" value="KAJ9663870.1"/>
    <property type="molecule type" value="Genomic_DNA"/>
</dbReference>
<evidence type="ECO:0000313" key="1">
    <source>
        <dbReference type="EMBL" id="KAJ9663870.1"/>
    </source>
</evidence>
<evidence type="ECO:0000313" key="2">
    <source>
        <dbReference type="Proteomes" id="UP001172386"/>
    </source>
</evidence>
<comment type="caution">
    <text evidence="1">The sequence shown here is derived from an EMBL/GenBank/DDBJ whole genome shotgun (WGS) entry which is preliminary data.</text>
</comment>
<protein>
    <submittedName>
        <fullName evidence="1">Uncharacterized protein</fullName>
    </submittedName>
</protein>
<proteinExistence type="predicted"/>
<accession>A0ACC3AJZ7</accession>